<evidence type="ECO:0000313" key="3">
    <source>
        <dbReference type="EMBL" id="CCA16478.1"/>
    </source>
</evidence>
<accession>F0W5T7</accession>
<dbReference type="PANTHER" id="PTHR14146:SF0">
    <property type="entry name" value="EXOCYST COMPLEX COMPONENT 4"/>
    <property type="match status" value="1"/>
</dbReference>
<evidence type="ECO:0000256" key="2">
    <source>
        <dbReference type="SAM" id="MobiDB-lite"/>
    </source>
</evidence>
<dbReference type="GO" id="GO:0015031">
    <property type="term" value="P:protein transport"/>
    <property type="evidence" value="ECO:0007669"/>
    <property type="project" value="UniProtKB-KW"/>
</dbReference>
<dbReference type="GO" id="GO:0006612">
    <property type="term" value="P:protein targeting to membrane"/>
    <property type="evidence" value="ECO:0007669"/>
    <property type="project" value="UniProtKB-UniRule"/>
</dbReference>
<dbReference type="HOGENOM" id="CLU_008298_0_0_1"/>
<dbReference type="GO" id="GO:0006893">
    <property type="term" value="P:Golgi to plasma membrane transport"/>
    <property type="evidence" value="ECO:0007669"/>
    <property type="project" value="TreeGrafter"/>
</dbReference>
<comment type="function">
    <text evidence="1">Component of the exocyst complex involved in the docking of exocytic vesicles with fusion sites on the plasma membrane.</text>
</comment>
<feature type="region of interest" description="Disordered" evidence="2">
    <location>
        <begin position="1135"/>
        <end position="1156"/>
    </location>
</feature>
<keyword evidence="1" id="KW-0653">Protein transport</keyword>
<protein>
    <recommendedName>
        <fullName evidence="1">Exocyst complex component Sec8</fullName>
    </recommendedName>
</protein>
<gene>
    <name evidence="3" type="primary">AlNc14C22G2252</name>
    <name evidence="3" type="ORF">ALNC14_026210</name>
</gene>
<reference evidence="3" key="2">
    <citation type="submission" date="2011-02" db="EMBL/GenBank/DDBJ databases">
        <authorList>
            <person name="MacLean D."/>
        </authorList>
    </citation>
    <scope>NUCLEOTIDE SEQUENCE</scope>
</reference>
<dbReference type="GO" id="GO:0000145">
    <property type="term" value="C:exocyst"/>
    <property type="evidence" value="ECO:0007669"/>
    <property type="project" value="UniProtKB-UniRule"/>
</dbReference>
<sequence length="1170" mass="134128">MNAIDASYYDKTFNVSRYMLRYVVGASTDELRQKQLDRVVKYREIADREIGGVIEDNYINFNSSLAMFTTISNQNGETSKKLDKVFQRCTDGKLILGSKTKNLRELLLQKYEAKKVIDLIDEIQFIETAPVKIKAYLAQKKYTIAVETFNQALDLVFTDKLVTFHAITGLRTSLMECKQIIEEELVQALLNITFVKETIQSFTHQPVHSTSILERELLENTIFETEYEICIANKGSPQAKNCQFRPDQRGSDYNELKDAVNAVKRLRREVEVLGELQNSTETELELIVQKLTIIYHSCAAFSKSVECEQNQFGLCEHTATLQSFLHLLLDIFKRVIQRSLLVAYYFTSDGSEWKYHLNGLLKEISSRVQNVLNKYMETSADSTGSRINEQSDGLYSDLQLFRFAANIRPRDGKTTRFISSETDGVLNSMNDVEKQRSICLPNVFHFPIAYADLMQFATELEQYEAVYTKETSSSGDGIFREDLKQFIVSCWIPRVEHKAKQFINVKPKKSPTLRVPLDTNFQLPSTDSLMQISQCVCQIIQKMPSYEFECINVLDSTLGAWIGQMEAIVKEIQCSTLNGSISGSNEDARLISVYFDSETYKKAKEAVTIPYHMTNMMRLCAIFSDELSKSPTAGKNSTPSNDSKAAESISSLAVLIDQCGNITSSERIMEHEFMLERSLYDPSICKVRGRSLMRDMTRISMLAYICSASDMIAYKFQHISVYPEGKTISSTHASFQNTCLRCSELADTCLFFIRREVRLHCLFFLTQLIGQRFDARDDVSVAQHSVQSLNRSLSSMEHALHPFISNYKICFIFDGIDALCANILITNLQSMAKCVFTKEGVAQMLLNIGAIHQKLSGLLFSYPRIGSIESFYHFHYARRYYQLLLLQETQLELYVLENRKMFSANAFRALWHVETPHRILKQGSINKLESLLLTSDMQLNAASASRLMTGITHSRRLQRAFSTVNAPSLSSDAYSFVKMRQAYQAEVSDLRKIFFETEARRKEKLAYDAEVKRLKIMKEKAARMEIKRQKQALRAQEVARDRELQEAANRKYFEEKARVRLIYEEERARRRAAILNAFKEESANWITQENYQEKLKDEVFMYTPQLRNGSRSFDVLLTTAGSSALSWLEKLKRMRPSGAQGDTQAPLDTRQDGKEMHILDLLPKKIPEEE</sequence>
<keyword evidence="1" id="KW-0268">Exocytosis</keyword>
<dbReference type="InterPro" id="IPR039682">
    <property type="entry name" value="Sec8/EXOC4"/>
</dbReference>
<dbReference type="EMBL" id="FR824067">
    <property type="protein sequence ID" value="CCA16478.1"/>
    <property type="molecule type" value="Genomic_DNA"/>
</dbReference>
<proteinExistence type="inferred from homology"/>
<keyword evidence="1" id="KW-0813">Transport</keyword>
<comment type="similarity">
    <text evidence="1">Belongs to the SEC8 family.</text>
</comment>
<dbReference type="PANTHER" id="PTHR14146">
    <property type="entry name" value="EXOCYST COMPLEX COMPONENT 4"/>
    <property type="match status" value="1"/>
</dbReference>
<name>F0W5T7_9STRA</name>
<reference evidence="3" key="1">
    <citation type="journal article" date="2011" name="PLoS Biol.">
        <title>Gene gain and loss during evolution of obligate parasitism in the white rust pathogen of Arabidopsis thaliana.</title>
        <authorList>
            <person name="Kemen E."/>
            <person name="Gardiner A."/>
            <person name="Schultz-Larsen T."/>
            <person name="Kemen A.C."/>
            <person name="Balmuth A.L."/>
            <person name="Robert-Seilaniantz A."/>
            <person name="Bailey K."/>
            <person name="Holub E."/>
            <person name="Studholme D.J."/>
            <person name="Maclean D."/>
            <person name="Jones J.D."/>
        </authorList>
    </citation>
    <scope>NUCLEOTIDE SEQUENCE</scope>
</reference>
<organism evidence="3">
    <name type="scientific">Albugo laibachii Nc14</name>
    <dbReference type="NCBI Taxonomy" id="890382"/>
    <lineage>
        <taxon>Eukaryota</taxon>
        <taxon>Sar</taxon>
        <taxon>Stramenopiles</taxon>
        <taxon>Oomycota</taxon>
        <taxon>Peronosporomycetes</taxon>
        <taxon>Albuginales</taxon>
        <taxon>Albuginaceae</taxon>
        <taxon>Albugo</taxon>
    </lineage>
</organism>
<evidence type="ECO:0000256" key="1">
    <source>
        <dbReference type="RuleBase" id="RU367079"/>
    </source>
</evidence>
<dbReference type="GO" id="GO:0090522">
    <property type="term" value="P:vesicle tethering involved in exocytosis"/>
    <property type="evidence" value="ECO:0007669"/>
    <property type="project" value="UniProtKB-UniRule"/>
</dbReference>
<dbReference type="AlphaFoldDB" id="F0W5T7"/>